<dbReference type="InterPro" id="IPR005793">
    <property type="entry name" value="Formyl_trans_C"/>
</dbReference>
<keyword evidence="4" id="KW-0648">Protein biosynthesis</keyword>
<dbReference type="InterPro" id="IPR011034">
    <property type="entry name" value="Formyl_transferase-like_C_sf"/>
</dbReference>
<dbReference type="HAMAP" id="MF_00182">
    <property type="entry name" value="Formyl_trans"/>
    <property type="match status" value="1"/>
</dbReference>
<dbReference type="CDD" id="cd08646">
    <property type="entry name" value="FMT_core_Met-tRNA-FMT_N"/>
    <property type="match status" value="1"/>
</dbReference>
<evidence type="ECO:0000256" key="4">
    <source>
        <dbReference type="ARBA" id="ARBA00022917"/>
    </source>
</evidence>
<keyword evidence="3 7" id="KW-0808">Transferase</keyword>
<dbReference type="Gene3D" id="3.10.25.10">
    <property type="entry name" value="Formyl transferase, C-terminal domain"/>
    <property type="match status" value="1"/>
</dbReference>
<sequence>MRIVFAGTPEFARTALLALHQAGHEMVAVLTQPDRPSGRGMKRVPSAVKQAALTLNLPVWQPATLRDAAVQGELQALSPDVMVVAAYGQILPLAVLEIPRLGCLNIHASLLPRWRGAAPIHRAIAAGDTQTGIAIMQMDAGLDTGAICLQQAIPISASDTLGSLHDKLAVLGGELIVEALQRAASGTLTAHAQPVEGVTYASKISRGEAQIDFHETAGQIERKVRAFNPAPGAWMLWQDKPVKVWHANILVDSGAPGKVLRADEQGIVIACGQGALCITELQMAGGKKQTTAQWLAGHTVPDGLSL</sequence>
<dbReference type="InterPro" id="IPR002376">
    <property type="entry name" value="Formyl_transf_N"/>
</dbReference>
<dbReference type="Pfam" id="PF02911">
    <property type="entry name" value="Formyl_trans_C"/>
    <property type="match status" value="1"/>
</dbReference>
<dbReference type="GO" id="GO:0005829">
    <property type="term" value="C:cytosol"/>
    <property type="evidence" value="ECO:0007669"/>
    <property type="project" value="TreeGrafter"/>
</dbReference>
<organism evidence="7">
    <name type="scientific">mine drainage metagenome</name>
    <dbReference type="NCBI Taxonomy" id="410659"/>
    <lineage>
        <taxon>unclassified sequences</taxon>
        <taxon>metagenomes</taxon>
        <taxon>ecological metagenomes</taxon>
    </lineage>
</organism>
<dbReference type="CDD" id="cd08704">
    <property type="entry name" value="Met_tRNA_FMT_C"/>
    <property type="match status" value="1"/>
</dbReference>
<dbReference type="EC" id="2.1.2.9" evidence="2"/>
<dbReference type="SUPFAM" id="SSF50486">
    <property type="entry name" value="FMT C-terminal domain-like"/>
    <property type="match status" value="1"/>
</dbReference>
<dbReference type="InterPro" id="IPR005794">
    <property type="entry name" value="Fmt"/>
</dbReference>
<proteinExistence type="inferred from homology"/>
<reference evidence="7" key="1">
    <citation type="submission" date="2009-10" db="EMBL/GenBank/DDBJ databases">
        <title>Diversity of trophic interactions inside an arsenic-rich microbial ecosystem.</title>
        <authorList>
            <person name="Bertin P.N."/>
            <person name="Heinrich-Salmeron A."/>
            <person name="Pelletier E."/>
            <person name="Goulhen-Chollet F."/>
            <person name="Arsene-Ploetze F."/>
            <person name="Gallien S."/>
            <person name="Calteau A."/>
            <person name="Vallenet D."/>
            <person name="Casiot C."/>
            <person name="Chane-Woon-Ming B."/>
            <person name="Giloteaux L."/>
            <person name="Barakat M."/>
            <person name="Bonnefoy V."/>
            <person name="Bruneel O."/>
            <person name="Chandler M."/>
            <person name="Cleiss J."/>
            <person name="Duran R."/>
            <person name="Elbaz-Poulichet F."/>
            <person name="Fonknechten N."/>
            <person name="Lauga B."/>
            <person name="Mornico D."/>
            <person name="Ortet P."/>
            <person name="Schaeffer C."/>
            <person name="Siguier P."/>
            <person name="Alexander Thil Smith A."/>
            <person name="Van Dorsselaer A."/>
            <person name="Weissenbach J."/>
            <person name="Medigue C."/>
            <person name="Le Paslier D."/>
        </authorList>
    </citation>
    <scope>NUCLEOTIDE SEQUENCE</scope>
</reference>
<dbReference type="NCBIfam" id="TIGR00460">
    <property type="entry name" value="fmt"/>
    <property type="match status" value="1"/>
</dbReference>
<dbReference type="InterPro" id="IPR041711">
    <property type="entry name" value="Met-tRNA-FMT_N"/>
</dbReference>
<dbReference type="PANTHER" id="PTHR11138">
    <property type="entry name" value="METHIONYL-TRNA FORMYLTRANSFERASE"/>
    <property type="match status" value="1"/>
</dbReference>
<name>E6QVG2_9ZZZZ</name>
<gene>
    <name evidence="7" type="primary">fmt</name>
    <name evidence="7" type="ORF">CARN7_2048</name>
</gene>
<evidence type="ECO:0000313" key="7">
    <source>
        <dbReference type="EMBL" id="CBI11235.1"/>
    </source>
</evidence>
<evidence type="ECO:0000259" key="5">
    <source>
        <dbReference type="Pfam" id="PF00551"/>
    </source>
</evidence>
<protein>
    <recommendedName>
        <fullName evidence="2">methionyl-tRNA formyltransferase</fullName>
        <ecNumber evidence="2">2.1.2.9</ecNumber>
    </recommendedName>
</protein>
<evidence type="ECO:0000256" key="3">
    <source>
        <dbReference type="ARBA" id="ARBA00022679"/>
    </source>
</evidence>
<dbReference type="GO" id="GO:0004479">
    <property type="term" value="F:methionyl-tRNA formyltransferase activity"/>
    <property type="evidence" value="ECO:0007669"/>
    <property type="project" value="UniProtKB-EC"/>
</dbReference>
<dbReference type="PANTHER" id="PTHR11138:SF5">
    <property type="entry name" value="METHIONYL-TRNA FORMYLTRANSFERASE, MITOCHONDRIAL"/>
    <property type="match status" value="1"/>
</dbReference>
<accession>E6QVG2</accession>
<evidence type="ECO:0000256" key="1">
    <source>
        <dbReference type="ARBA" id="ARBA00010699"/>
    </source>
</evidence>
<evidence type="ECO:0000259" key="6">
    <source>
        <dbReference type="Pfam" id="PF02911"/>
    </source>
</evidence>
<dbReference type="Gene3D" id="3.40.50.170">
    <property type="entry name" value="Formyl transferase, N-terminal domain"/>
    <property type="match status" value="1"/>
</dbReference>
<dbReference type="InterPro" id="IPR036477">
    <property type="entry name" value="Formyl_transf_N_sf"/>
</dbReference>
<comment type="caution">
    <text evidence="7">The sequence shown here is derived from an EMBL/GenBank/DDBJ whole genome shotgun (WGS) entry which is preliminary data.</text>
</comment>
<feature type="domain" description="Formyl transferase N-terminal" evidence="5">
    <location>
        <begin position="1"/>
        <end position="180"/>
    </location>
</feature>
<dbReference type="AlphaFoldDB" id="E6QVG2"/>
<dbReference type="InterPro" id="IPR037022">
    <property type="entry name" value="Formyl_trans_C_sf"/>
</dbReference>
<comment type="similarity">
    <text evidence="1">Belongs to the Fmt family.</text>
</comment>
<dbReference type="SUPFAM" id="SSF53328">
    <property type="entry name" value="Formyltransferase"/>
    <property type="match status" value="1"/>
</dbReference>
<dbReference type="InterPro" id="IPR044135">
    <property type="entry name" value="Met-tRNA-FMT_C"/>
</dbReference>
<dbReference type="EMBL" id="CABR01000128">
    <property type="protein sequence ID" value="CBI11235.1"/>
    <property type="molecule type" value="Genomic_DNA"/>
</dbReference>
<feature type="domain" description="Formyl transferase C-terminal" evidence="6">
    <location>
        <begin position="203"/>
        <end position="298"/>
    </location>
</feature>
<dbReference type="Pfam" id="PF00551">
    <property type="entry name" value="Formyl_trans_N"/>
    <property type="match status" value="1"/>
</dbReference>
<evidence type="ECO:0000256" key="2">
    <source>
        <dbReference type="ARBA" id="ARBA00012261"/>
    </source>
</evidence>